<feature type="region of interest" description="Disordered" evidence="1">
    <location>
        <begin position="20"/>
        <end position="123"/>
    </location>
</feature>
<gene>
    <name evidence="2" type="ORF">CVT26_010465</name>
</gene>
<evidence type="ECO:0000313" key="2">
    <source>
        <dbReference type="EMBL" id="PPQ96489.1"/>
    </source>
</evidence>
<organism evidence="2 3">
    <name type="scientific">Gymnopilus dilepis</name>
    <dbReference type="NCBI Taxonomy" id="231916"/>
    <lineage>
        <taxon>Eukaryota</taxon>
        <taxon>Fungi</taxon>
        <taxon>Dikarya</taxon>
        <taxon>Basidiomycota</taxon>
        <taxon>Agaricomycotina</taxon>
        <taxon>Agaricomycetes</taxon>
        <taxon>Agaricomycetidae</taxon>
        <taxon>Agaricales</taxon>
        <taxon>Agaricineae</taxon>
        <taxon>Hymenogastraceae</taxon>
        <taxon>Gymnopilus</taxon>
    </lineage>
</organism>
<evidence type="ECO:0000256" key="1">
    <source>
        <dbReference type="SAM" id="MobiDB-lite"/>
    </source>
</evidence>
<keyword evidence="3" id="KW-1185">Reference proteome</keyword>
<evidence type="ECO:0000313" key="3">
    <source>
        <dbReference type="Proteomes" id="UP000284706"/>
    </source>
</evidence>
<protein>
    <submittedName>
        <fullName evidence="2">Uncharacterized protein</fullName>
    </submittedName>
</protein>
<accession>A0A409Y0F7</accession>
<proteinExistence type="predicted"/>
<dbReference type="Proteomes" id="UP000284706">
    <property type="component" value="Unassembled WGS sequence"/>
</dbReference>
<name>A0A409Y0F7_9AGAR</name>
<dbReference type="EMBL" id="NHYE01001366">
    <property type="protein sequence ID" value="PPQ96489.1"/>
    <property type="molecule type" value="Genomic_DNA"/>
</dbReference>
<dbReference type="InParanoid" id="A0A409Y0F7"/>
<comment type="caution">
    <text evidence="2">The sequence shown here is derived from an EMBL/GenBank/DDBJ whole genome shotgun (WGS) entry which is preliminary data.</text>
</comment>
<sequence>MIGESLRAYSRHLKEFRFASTAYSPKFTTASTELPSSKNSPVPGTELPSSKNSPVPGTELPSSKNSPVPGTELPSSKNSPVPGTELPSSKNSPVPGPELPVPNKGIRPRPIPRNGFSEDEAAHRVSRAFRLSQTQPSTIIKAGM</sequence>
<reference evidence="2 3" key="1">
    <citation type="journal article" date="2018" name="Evol. Lett.">
        <title>Horizontal gene cluster transfer increased hallucinogenic mushroom diversity.</title>
        <authorList>
            <person name="Reynolds H.T."/>
            <person name="Vijayakumar V."/>
            <person name="Gluck-Thaler E."/>
            <person name="Korotkin H.B."/>
            <person name="Matheny P.B."/>
            <person name="Slot J.C."/>
        </authorList>
    </citation>
    <scope>NUCLEOTIDE SEQUENCE [LARGE SCALE GENOMIC DNA]</scope>
    <source>
        <strain evidence="2 3">SRW20</strain>
    </source>
</reference>
<feature type="compositionally biased region" description="Polar residues" evidence="1">
    <location>
        <begin position="21"/>
        <end position="92"/>
    </location>
</feature>
<dbReference type="AlphaFoldDB" id="A0A409Y0F7"/>